<dbReference type="Gene3D" id="1.10.3730.20">
    <property type="match status" value="1"/>
</dbReference>
<evidence type="ECO:0000256" key="3">
    <source>
        <dbReference type="ARBA" id="ARBA00022475"/>
    </source>
</evidence>
<dbReference type="RefSeq" id="WP_274794634.1">
    <property type="nucleotide sequence ID" value="NZ_CP113527.1"/>
</dbReference>
<feature type="transmembrane region" description="Helical" evidence="8">
    <location>
        <begin position="84"/>
        <end position="103"/>
    </location>
</feature>
<dbReference type="EMBL" id="CP113527">
    <property type="protein sequence ID" value="WDV06449.1"/>
    <property type="molecule type" value="Genomic_DNA"/>
</dbReference>
<dbReference type="Proteomes" id="UP001289615">
    <property type="component" value="Unassembled WGS sequence"/>
</dbReference>
<evidence type="ECO:0000313" key="9">
    <source>
        <dbReference type="EMBL" id="MEA0976939.1"/>
    </source>
</evidence>
<dbReference type="KEGG" id="liu:OU989_19760"/>
<dbReference type="Pfam" id="PF00893">
    <property type="entry name" value="Multi_Drug_Res"/>
    <property type="match status" value="1"/>
</dbReference>
<dbReference type="GO" id="GO:0022857">
    <property type="term" value="F:transmembrane transporter activity"/>
    <property type="evidence" value="ECO:0007669"/>
    <property type="project" value="InterPro"/>
</dbReference>
<feature type="transmembrane region" description="Helical" evidence="8">
    <location>
        <begin position="56"/>
        <end position="77"/>
    </location>
</feature>
<protein>
    <submittedName>
        <fullName evidence="10">SMR family transporter</fullName>
    </submittedName>
</protein>
<sequence length="104" mass="11249">MGWIYIVLAAMSEIIGVVGLRFYSQNKTVRNLLIYIGGFGLSFALLYASFNYLQLSIAYVVWVGIGTVGAVLVNIIFFGESKNLTRIISIIAIIIGVAGLKAVS</sequence>
<dbReference type="AlphaFoldDB" id="A0AAJ5RM49"/>
<dbReference type="PANTHER" id="PTHR30561:SF0">
    <property type="entry name" value="GUANIDINIUM EXPORTER"/>
    <property type="match status" value="1"/>
</dbReference>
<accession>A0AAJ5RM49</accession>
<comment type="similarity">
    <text evidence="7">Belongs to the drug/metabolite transporter (DMT) superfamily. Small multidrug resistance (SMR) (TC 2.A.7.1) family.</text>
</comment>
<evidence type="ECO:0000256" key="7">
    <source>
        <dbReference type="RuleBase" id="RU003942"/>
    </source>
</evidence>
<proteinExistence type="inferred from homology"/>
<evidence type="ECO:0000313" key="12">
    <source>
        <dbReference type="Proteomes" id="UP001289615"/>
    </source>
</evidence>
<dbReference type="Proteomes" id="UP001219585">
    <property type="component" value="Chromosome"/>
</dbReference>
<dbReference type="SUPFAM" id="SSF103481">
    <property type="entry name" value="Multidrug resistance efflux transporter EmrE"/>
    <property type="match status" value="1"/>
</dbReference>
<organism evidence="10 11">
    <name type="scientific">Lysinibacillus irui</name>
    <dbReference type="NCBI Taxonomy" id="2998077"/>
    <lineage>
        <taxon>Bacteria</taxon>
        <taxon>Bacillati</taxon>
        <taxon>Bacillota</taxon>
        <taxon>Bacilli</taxon>
        <taxon>Bacillales</taxon>
        <taxon>Bacillaceae</taxon>
        <taxon>Lysinibacillus</taxon>
    </lineage>
</organism>
<name>A0AAJ5RM49_9BACI</name>
<evidence type="ECO:0000256" key="4">
    <source>
        <dbReference type="ARBA" id="ARBA00022692"/>
    </source>
</evidence>
<evidence type="ECO:0000256" key="5">
    <source>
        <dbReference type="ARBA" id="ARBA00022989"/>
    </source>
</evidence>
<keyword evidence="5 8" id="KW-1133">Transmembrane helix</keyword>
<dbReference type="GO" id="GO:0005886">
    <property type="term" value="C:plasma membrane"/>
    <property type="evidence" value="ECO:0007669"/>
    <property type="project" value="UniProtKB-SubCell"/>
</dbReference>
<evidence type="ECO:0000313" key="10">
    <source>
        <dbReference type="EMBL" id="WDV06449.1"/>
    </source>
</evidence>
<dbReference type="PANTHER" id="PTHR30561">
    <property type="entry name" value="SMR FAMILY PROTON-DEPENDENT DRUG EFFLUX TRANSPORTER SUGE"/>
    <property type="match status" value="1"/>
</dbReference>
<keyword evidence="6 8" id="KW-0472">Membrane</keyword>
<evidence type="ECO:0000256" key="6">
    <source>
        <dbReference type="ARBA" id="ARBA00023136"/>
    </source>
</evidence>
<comment type="subcellular location">
    <subcellularLocation>
        <location evidence="1 7">Cell membrane</location>
        <topology evidence="1 7">Multi-pass membrane protein</topology>
    </subcellularLocation>
</comment>
<keyword evidence="12" id="KW-1185">Reference proteome</keyword>
<feature type="transmembrane region" description="Helical" evidence="8">
    <location>
        <begin position="32"/>
        <end position="50"/>
    </location>
</feature>
<evidence type="ECO:0000256" key="8">
    <source>
        <dbReference type="SAM" id="Phobius"/>
    </source>
</evidence>
<dbReference type="EMBL" id="JAXUIA010000007">
    <property type="protein sequence ID" value="MEA0976939.1"/>
    <property type="molecule type" value="Genomic_DNA"/>
</dbReference>
<evidence type="ECO:0000256" key="1">
    <source>
        <dbReference type="ARBA" id="ARBA00004651"/>
    </source>
</evidence>
<reference evidence="9 12" key="2">
    <citation type="submission" date="2023-12" db="EMBL/GenBank/DDBJ databases">
        <title>Genome comparison identifies genes involved in endophytic behavior of Lysinibacillus irui and provides insights into its role as a plant-growth promoting bacterium.</title>
        <authorList>
            <person name="Hilario S."/>
            <person name="Matos I."/>
            <person name="Goncalves M.F.M."/>
            <person name="Pardo C.A."/>
            <person name="Santos M.J."/>
        </authorList>
    </citation>
    <scope>NUCLEOTIDE SEQUENCE [LARGE SCALE GENOMIC DNA]</scope>
    <source>
        <strain evidence="9 12">B3</strain>
    </source>
</reference>
<dbReference type="InterPro" id="IPR000390">
    <property type="entry name" value="Small_drug/metabolite_transptr"/>
</dbReference>
<reference evidence="10" key="1">
    <citation type="submission" date="2022-11" db="EMBL/GenBank/DDBJ databases">
        <title>Lysinibacillus irui.</title>
        <authorList>
            <person name="Akintayo S.O."/>
        </authorList>
    </citation>
    <scope>NUCLEOTIDE SEQUENCE</scope>
    <source>
        <strain evidence="10">IRB4-01</strain>
    </source>
</reference>
<keyword evidence="2" id="KW-0813">Transport</keyword>
<keyword evidence="4 7" id="KW-0812">Transmembrane</keyword>
<evidence type="ECO:0000313" key="11">
    <source>
        <dbReference type="Proteomes" id="UP001219585"/>
    </source>
</evidence>
<evidence type="ECO:0000256" key="2">
    <source>
        <dbReference type="ARBA" id="ARBA00022448"/>
    </source>
</evidence>
<gene>
    <name evidence="10" type="ORF">OU989_19760</name>
    <name evidence="9" type="ORF">U6C28_11585</name>
</gene>
<feature type="transmembrane region" description="Helical" evidence="8">
    <location>
        <begin position="6"/>
        <end position="23"/>
    </location>
</feature>
<dbReference type="InterPro" id="IPR037185">
    <property type="entry name" value="EmrE-like"/>
</dbReference>
<keyword evidence="3" id="KW-1003">Cell membrane</keyword>
<dbReference type="InterPro" id="IPR045324">
    <property type="entry name" value="Small_multidrug_res"/>
</dbReference>